<name>A0A0E9SFF0_ANGAN</name>
<organism evidence="2">
    <name type="scientific">Anguilla anguilla</name>
    <name type="common">European freshwater eel</name>
    <name type="synonym">Muraena anguilla</name>
    <dbReference type="NCBI Taxonomy" id="7936"/>
    <lineage>
        <taxon>Eukaryota</taxon>
        <taxon>Metazoa</taxon>
        <taxon>Chordata</taxon>
        <taxon>Craniata</taxon>
        <taxon>Vertebrata</taxon>
        <taxon>Euteleostomi</taxon>
        <taxon>Actinopterygii</taxon>
        <taxon>Neopterygii</taxon>
        <taxon>Teleostei</taxon>
        <taxon>Anguilliformes</taxon>
        <taxon>Anguillidae</taxon>
        <taxon>Anguilla</taxon>
    </lineage>
</organism>
<feature type="transmembrane region" description="Helical" evidence="1">
    <location>
        <begin position="46"/>
        <end position="64"/>
    </location>
</feature>
<sequence>MVQYVNVRDGKRQAGDCVKKPPQTIPLFPLCTQESKKNLKSKKDNWNRTAITTMTLLALFLQAYHTTLSTAAQLAADSQLACIT</sequence>
<reference evidence="2" key="1">
    <citation type="submission" date="2014-11" db="EMBL/GenBank/DDBJ databases">
        <authorList>
            <person name="Amaro Gonzalez C."/>
        </authorList>
    </citation>
    <scope>NUCLEOTIDE SEQUENCE</scope>
</reference>
<evidence type="ECO:0000256" key="1">
    <source>
        <dbReference type="SAM" id="Phobius"/>
    </source>
</evidence>
<accession>A0A0E9SFF0</accession>
<protein>
    <submittedName>
        <fullName evidence="2">Uncharacterized protein</fullName>
    </submittedName>
</protein>
<proteinExistence type="predicted"/>
<keyword evidence="1" id="KW-0812">Transmembrane</keyword>
<keyword evidence="1" id="KW-1133">Transmembrane helix</keyword>
<keyword evidence="1" id="KW-0472">Membrane</keyword>
<evidence type="ECO:0000313" key="2">
    <source>
        <dbReference type="EMBL" id="JAH39400.1"/>
    </source>
</evidence>
<dbReference type="EMBL" id="GBXM01069177">
    <property type="protein sequence ID" value="JAH39400.1"/>
    <property type="molecule type" value="Transcribed_RNA"/>
</dbReference>
<reference evidence="2" key="2">
    <citation type="journal article" date="2015" name="Fish Shellfish Immunol.">
        <title>Early steps in the European eel (Anguilla anguilla)-Vibrio vulnificus interaction in the gills: Role of the RtxA13 toxin.</title>
        <authorList>
            <person name="Callol A."/>
            <person name="Pajuelo D."/>
            <person name="Ebbesson L."/>
            <person name="Teles M."/>
            <person name="MacKenzie S."/>
            <person name="Amaro C."/>
        </authorList>
    </citation>
    <scope>NUCLEOTIDE SEQUENCE</scope>
</reference>
<dbReference type="AlphaFoldDB" id="A0A0E9SFF0"/>